<gene>
    <name evidence="1" type="ORF">DCBHLPFO_00689</name>
</gene>
<sequence>MWRFLPALPKFTSKCSSLPTSPMVARQRANIRRVSPDFRRRTTYFPLSSLPRIWALVPAERAIIPPPPGCISMLWINVPSGIEANGNVLPTKISTFSPEITLWPTLRPLGVRMYLFSPSAYANNEILAERFGSYSIDLTTAGILSLLRLKSIIL</sequence>
<evidence type="ECO:0000313" key="1">
    <source>
        <dbReference type="EMBL" id="MDI3349401.1"/>
    </source>
</evidence>
<organism evidence="1 2">
    <name type="scientific">Mycoplasmopsis arginini</name>
    <name type="common">Mycoplasma arginini</name>
    <dbReference type="NCBI Taxonomy" id="2094"/>
    <lineage>
        <taxon>Bacteria</taxon>
        <taxon>Bacillati</taxon>
        <taxon>Mycoplasmatota</taxon>
        <taxon>Mycoplasmoidales</taxon>
        <taxon>Metamycoplasmataceae</taxon>
        <taxon>Mycoplasmopsis</taxon>
    </lineage>
</organism>
<dbReference type="Proteomes" id="UP001162175">
    <property type="component" value="Unassembled WGS sequence"/>
</dbReference>
<accession>A0AA43TZS8</accession>
<dbReference type="AlphaFoldDB" id="A0AA43TZS8"/>
<proteinExistence type="predicted"/>
<reference evidence="1" key="1">
    <citation type="submission" date="2022-11" db="EMBL/GenBank/DDBJ databases">
        <title>Draft genome of Mycoplasma arginini isolated from fly.</title>
        <authorList>
            <person name="Severgnini M."/>
            <person name="Gioia G."/>
            <person name="Cremonesi P."/>
            <person name="Moroni P."/>
            <person name="Addis M.F."/>
            <person name="Castiglioni B."/>
        </authorList>
    </citation>
    <scope>NUCLEOTIDE SEQUENCE</scope>
    <source>
        <strain evidence="1">QMP CG1-1632</strain>
    </source>
</reference>
<evidence type="ECO:0000313" key="2">
    <source>
        <dbReference type="Proteomes" id="UP001162175"/>
    </source>
</evidence>
<protein>
    <submittedName>
        <fullName evidence="1">Uncharacterized protein</fullName>
    </submittedName>
</protein>
<comment type="caution">
    <text evidence="1">The sequence shown here is derived from an EMBL/GenBank/DDBJ whole genome shotgun (WGS) entry which is preliminary data.</text>
</comment>
<dbReference type="EMBL" id="JAPFAR010000010">
    <property type="protein sequence ID" value="MDI3349401.1"/>
    <property type="molecule type" value="Genomic_DNA"/>
</dbReference>
<name>A0AA43TZS8_MYCAR</name>